<proteinExistence type="predicted"/>
<dbReference type="InterPro" id="IPR050490">
    <property type="entry name" value="Bact_solute-bd_prot1"/>
</dbReference>
<keyword evidence="2" id="KW-1185">Reference proteome</keyword>
<evidence type="ECO:0000313" key="1">
    <source>
        <dbReference type="EMBL" id="MFD1220480.1"/>
    </source>
</evidence>
<evidence type="ECO:0000313" key="2">
    <source>
        <dbReference type="Proteomes" id="UP001597180"/>
    </source>
</evidence>
<dbReference type="Proteomes" id="UP001597180">
    <property type="component" value="Unassembled WGS sequence"/>
</dbReference>
<protein>
    <submittedName>
        <fullName evidence="1">Extracellular solute-binding protein</fullName>
    </submittedName>
</protein>
<reference evidence="2" key="1">
    <citation type="journal article" date="2019" name="Int. J. Syst. Evol. Microbiol.">
        <title>The Global Catalogue of Microorganisms (GCM) 10K type strain sequencing project: providing services to taxonomists for standard genome sequencing and annotation.</title>
        <authorList>
            <consortium name="The Broad Institute Genomics Platform"/>
            <consortium name="The Broad Institute Genome Sequencing Center for Infectious Disease"/>
            <person name="Wu L."/>
            <person name="Ma J."/>
        </authorList>
    </citation>
    <scope>NUCLEOTIDE SEQUENCE [LARGE SCALE GENOMIC DNA]</scope>
    <source>
        <strain evidence="2">CCUG 53270</strain>
    </source>
</reference>
<gene>
    <name evidence="1" type="ORF">ACFQ4B_10140</name>
</gene>
<sequence>MSATKVLTVITQANGKGLEALYQKTDQFMARHAGIEVQIEQANGNFNVLNKIKSDEPADIIHLSESVFGPYLRQGLILDLMPYLQQDAEIFPEDFYGGALAGPTDDGKLAALSVDIAVPLIYYRKKAFAEAGIEEPHDGWTFEEFREIASRLTKDEQYGLRLGVDIEWFEPFVKRSGGAYFSPDGSTAQGYVDGEATAAALQMIVDWFRVERIVPMPGTTGEGDQAFTERFAMVYDFSWWIPFVTHQRKEEYGVVGLPRSADGQDTTMMYMGGYGISSRCEHPEMAWELLKELSVPKEGYPLSQLPAAKSTAGRLGTANHPFLKVALAELDKASRSAFYVSQKWNANRELVKQDLMSWIAEGAEIRASLRKWAEALG</sequence>
<dbReference type="Gene3D" id="3.40.190.10">
    <property type="entry name" value="Periplasmic binding protein-like II"/>
    <property type="match status" value="1"/>
</dbReference>
<organism evidence="1 2">
    <name type="scientific">Paenibacillus vulneris</name>
    <dbReference type="NCBI Taxonomy" id="1133364"/>
    <lineage>
        <taxon>Bacteria</taxon>
        <taxon>Bacillati</taxon>
        <taxon>Bacillota</taxon>
        <taxon>Bacilli</taxon>
        <taxon>Bacillales</taxon>
        <taxon>Paenibacillaceae</taxon>
        <taxon>Paenibacillus</taxon>
    </lineage>
</organism>
<accession>A0ABW3ULN3</accession>
<dbReference type="EMBL" id="JBHTLU010000013">
    <property type="protein sequence ID" value="MFD1220480.1"/>
    <property type="molecule type" value="Genomic_DNA"/>
</dbReference>
<dbReference type="PANTHER" id="PTHR43649">
    <property type="entry name" value="ARABINOSE-BINDING PROTEIN-RELATED"/>
    <property type="match status" value="1"/>
</dbReference>
<dbReference type="SUPFAM" id="SSF53850">
    <property type="entry name" value="Periplasmic binding protein-like II"/>
    <property type="match status" value="1"/>
</dbReference>
<dbReference type="Pfam" id="PF01547">
    <property type="entry name" value="SBP_bac_1"/>
    <property type="match status" value="1"/>
</dbReference>
<comment type="caution">
    <text evidence="1">The sequence shown here is derived from an EMBL/GenBank/DDBJ whole genome shotgun (WGS) entry which is preliminary data.</text>
</comment>
<name>A0ABW3ULN3_9BACL</name>
<dbReference type="PANTHER" id="PTHR43649:SF12">
    <property type="entry name" value="DIACETYLCHITOBIOSE BINDING PROTEIN DASA"/>
    <property type="match status" value="1"/>
</dbReference>
<dbReference type="RefSeq" id="WP_345587120.1">
    <property type="nucleotide sequence ID" value="NZ_BAABJG010000006.1"/>
</dbReference>
<dbReference type="InterPro" id="IPR006059">
    <property type="entry name" value="SBP"/>
</dbReference>